<sequence length="66" mass="7155">MMTTILALSILCLTTFLVIGNLRMVAQDTFDALSSAASKLRQGNNPGGKLAFATLWVLIFALSYFL</sequence>
<organism evidence="2 3">
    <name type="scientific">Salipiger pallidus</name>
    <dbReference type="NCBI Taxonomy" id="1775170"/>
    <lineage>
        <taxon>Bacteria</taxon>
        <taxon>Pseudomonadati</taxon>
        <taxon>Pseudomonadota</taxon>
        <taxon>Alphaproteobacteria</taxon>
        <taxon>Rhodobacterales</taxon>
        <taxon>Roseobacteraceae</taxon>
        <taxon>Salipiger</taxon>
    </lineage>
</organism>
<evidence type="ECO:0000313" key="2">
    <source>
        <dbReference type="EMBL" id="GGG66871.1"/>
    </source>
</evidence>
<evidence type="ECO:0000256" key="1">
    <source>
        <dbReference type="SAM" id="Phobius"/>
    </source>
</evidence>
<proteinExistence type="predicted"/>
<accession>A0A8J3EGD3</accession>
<keyword evidence="1" id="KW-0472">Membrane</keyword>
<feature type="transmembrane region" description="Helical" evidence="1">
    <location>
        <begin position="46"/>
        <end position="65"/>
    </location>
</feature>
<evidence type="ECO:0000313" key="3">
    <source>
        <dbReference type="Proteomes" id="UP000617145"/>
    </source>
</evidence>
<protein>
    <submittedName>
        <fullName evidence="2">Uncharacterized protein</fullName>
    </submittedName>
</protein>
<keyword evidence="1" id="KW-1133">Transmembrane helix</keyword>
<dbReference type="Proteomes" id="UP000617145">
    <property type="component" value="Unassembled WGS sequence"/>
</dbReference>
<keyword evidence="3" id="KW-1185">Reference proteome</keyword>
<name>A0A8J3EGD3_9RHOB</name>
<reference evidence="2" key="2">
    <citation type="submission" date="2020-09" db="EMBL/GenBank/DDBJ databases">
        <authorList>
            <person name="Sun Q."/>
            <person name="Zhou Y."/>
        </authorList>
    </citation>
    <scope>NUCLEOTIDE SEQUENCE</scope>
    <source>
        <strain evidence="2">CGMCC 1.15762</strain>
    </source>
</reference>
<gene>
    <name evidence="2" type="ORF">GCM10011415_12180</name>
</gene>
<dbReference type="EMBL" id="BMJV01000002">
    <property type="protein sequence ID" value="GGG66871.1"/>
    <property type="molecule type" value="Genomic_DNA"/>
</dbReference>
<dbReference type="AlphaFoldDB" id="A0A8J3EGD3"/>
<comment type="caution">
    <text evidence="2">The sequence shown here is derived from an EMBL/GenBank/DDBJ whole genome shotgun (WGS) entry which is preliminary data.</text>
</comment>
<reference evidence="2" key="1">
    <citation type="journal article" date="2014" name="Int. J. Syst. Evol. Microbiol.">
        <title>Complete genome sequence of Corynebacterium casei LMG S-19264T (=DSM 44701T), isolated from a smear-ripened cheese.</title>
        <authorList>
            <consortium name="US DOE Joint Genome Institute (JGI-PGF)"/>
            <person name="Walter F."/>
            <person name="Albersmeier A."/>
            <person name="Kalinowski J."/>
            <person name="Ruckert C."/>
        </authorList>
    </citation>
    <scope>NUCLEOTIDE SEQUENCE</scope>
    <source>
        <strain evidence="2">CGMCC 1.15762</strain>
    </source>
</reference>
<keyword evidence="1" id="KW-0812">Transmembrane</keyword>